<proteinExistence type="predicted"/>
<organism evidence="1 2">
    <name type="scientific">Nephila pilipes</name>
    <name type="common">Giant wood spider</name>
    <name type="synonym">Nephila maculata</name>
    <dbReference type="NCBI Taxonomy" id="299642"/>
    <lineage>
        <taxon>Eukaryota</taxon>
        <taxon>Metazoa</taxon>
        <taxon>Ecdysozoa</taxon>
        <taxon>Arthropoda</taxon>
        <taxon>Chelicerata</taxon>
        <taxon>Arachnida</taxon>
        <taxon>Araneae</taxon>
        <taxon>Araneomorphae</taxon>
        <taxon>Entelegynae</taxon>
        <taxon>Araneoidea</taxon>
        <taxon>Nephilidae</taxon>
        <taxon>Nephila</taxon>
    </lineage>
</organism>
<accession>A0A8X6R4E9</accession>
<name>A0A8X6R4E9_NEPPI</name>
<gene>
    <name evidence="1" type="ORF">NPIL_397081</name>
</gene>
<evidence type="ECO:0000313" key="1">
    <source>
        <dbReference type="EMBL" id="GFU58300.1"/>
    </source>
</evidence>
<dbReference type="AlphaFoldDB" id="A0A8X6R4E9"/>
<evidence type="ECO:0000313" key="2">
    <source>
        <dbReference type="Proteomes" id="UP000887013"/>
    </source>
</evidence>
<comment type="caution">
    <text evidence="1">The sequence shown here is derived from an EMBL/GenBank/DDBJ whole genome shotgun (WGS) entry which is preliminary data.</text>
</comment>
<protein>
    <submittedName>
        <fullName evidence="1">Uncharacterized protein</fullName>
    </submittedName>
</protein>
<dbReference type="Proteomes" id="UP000887013">
    <property type="component" value="Unassembled WGS sequence"/>
</dbReference>
<sequence>MQPPTHPGWGEASPRELIGLIHQAARTEQEEIPLAPPTKYRSAGERSWWSLLDAIPEEFSCRVRLPDLAWERSVIFWFVCFGEIKSGA</sequence>
<keyword evidence="2" id="KW-1185">Reference proteome</keyword>
<dbReference type="EMBL" id="BMAW01040087">
    <property type="protein sequence ID" value="GFU58300.1"/>
    <property type="molecule type" value="Genomic_DNA"/>
</dbReference>
<reference evidence="1" key="1">
    <citation type="submission" date="2020-08" db="EMBL/GenBank/DDBJ databases">
        <title>Multicomponent nature underlies the extraordinary mechanical properties of spider dragline silk.</title>
        <authorList>
            <person name="Kono N."/>
            <person name="Nakamura H."/>
            <person name="Mori M."/>
            <person name="Yoshida Y."/>
            <person name="Ohtoshi R."/>
            <person name="Malay A.D."/>
            <person name="Moran D.A.P."/>
            <person name="Tomita M."/>
            <person name="Numata K."/>
            <person name="Arakawa K."/>
        </authorList>
    </citation>
    <scope>NUCLEOTIDE SEQUENCE</scope>
</reference>